<dbReference type="Proteomes" id="UP000322899">
    <property type="component" value="Unassembled WGS sequence"/>
</dbReference>
<evidence type="ECO:0000313" key="6">
    <source>
        <dbReference type="EMBL" id="KAA0168694.1"/>
    </source>
</evidence>
<evidence type="ECO:0000313" key="8">
    <source>
        <dbReference type="Proteomes" id="UP000322899"/>
    </source>
</evidence>
<dbReference type="Proteomes" id="UP000324907">
    <property type="component" value="Unassembled WGS sequence"/>
</dbReference>
<reference evidence="8 9" key="1">
    <citation type="submission" date="2019-07" db="EMBL/GenBank/DDBJ databases">
        <title>Genomes of Cafeteria roenbergensis.</title>
        <authorList>
            <person name="Fischer M.G."/>
            <person name="Hackl T."/>
            <person name="Roman M."/>
        </authorList>
    </citation>
    <scope>NUCLEOTIDE SEQUENCE [LARGE SCALE GENOMIC DNA]</scope>
    <source>
        <strain evidence="4 9">BVI</strain>
        <strain evidence="5 11">Cflag</strain>
        <strain evidence="7 8">E4-10P</strain>
        <strain evidence="6 10">RCC970-E3</strain>
    </source>
</reference>
<organism evidence="7 8">
    <name type="scientific">Cafeteria roenbergensis</name>
    <name type="common">Marine flagellate</name>
    <dbReference type="NCBI Taxonomy" id="33653"/>
    <lineage>
        <taxon>Eukaryota</taxon>
        <taxon>Sar</taxon>
        <taxon>Stramenopiles</taxon>
        <taxon>Bigyra</taxon>
        <taxon>Opalozoa</taxon>
        <taxon>Bicosoecida</taxon>
        <taxon>Cafeteriaceae</taxon>
        <taxon>Cafeteria</taxon>
    </lineage>
</organism>
<feature type="compositionally biased region" description="Low complexity" evidence="2">
    <location>
        <begin position="339"/>
        <end position="352"/>
    </location>
</feature>
<dbReference type="InterPro" id="IPR002048">
    <property type="entry name" value="EF_hand_dom"/>
</dbReference>
<evidence type="ECO:0000256" key="1">
    <source>
        <dbReference type="ARBA" id="ARBA00022837"/>
    </source>
</evidence>
<evidence type="ECO:0000313" key="5">
    <source>
        <dbReference type="EMBL" id="KAA0164277.1"/>
    </source>
</evidence>
<name>A0A5A8EME5_CAFRO</name>
<dbReference type="EMBL" id="VLTL01000027">
    <property type="protein sequence ID" value="KAA0168694.1"/>
    <property type="molecule type" value="Genomic_DNA"/>
</dbReference>
<feature type="compositionally biased region" description="Low complexity" evidence="2">
    <location>
        <begin position="365"/>
        <end position="383"/>
    </location>
</feature>
<comment type="caution">
    <text evidence="7">The sequence shown here is derived from an EMBL/GenBank/DDBJ whole genome shotgun (WGS) entry which is preliminary data.</text>
</comment>
<feature type="domain" description="EF-hand" evidence="3">
    <location>
        <begin position="20"/>
        <end position="55"/>
    </location>
</feature>
<dbReference type="CDD" id="cd00051">
    <property type="entry name" value="EFh"/>
    <property type="match status" value="1"/>
</dbReference>
<dbReference type="EMBL" id="VLTO01000001">
    <property type="protein sequence ID" value="KAA0178238.1"/>
    <property type="molecule type" value="Genomic_DNA"/>
</dbReference>
<feature type="compositionally biased region" description="Basic and acidic residues" evidence="2">
    <location>
        <begin position="384"/>
        <end position="397"/>
    </location>
</feature>
<dbReference type="Gene3D" id="1.10.238.10">
    <property type="entry name" value="EF-hand"/>
    <property type="match status" value="1"/>
</dbReference>
<keyword evidence="1" id="KW-0106">Calcium</keyword>
<dbReference type="InterPro" id="IPR018247">
    <property type="entry name" value="EF_Hand_1_Ca_BS"/>
</dbReference>
<dbReference type="GO" id="GO:0005509">
    <property type="term" value="F:calcium ion binding"/>
    <property type="evidence" value="ECO:0007669"/>
    <property type="project" value="InterPro"/>
</dbReference>
<dbReference type="PANTHER" id="PTHR47026:SF2">
    <property type="entry name" value="FLAGELLAR ASSOCIATED PROTEIN"/>
    <property type="match status" value="1"/>
</dbReference>
<dbReference type="OMA" id="YQEAHIT"/>
<evidence type="ECO:0000313" key="11">
    <source>
        <dbReference type="Proteomes" id="UP000325113"/>
    </source>
</evidence>
<dbReference type="PROSITE" id="PS00018">
    <property type="entry name" value="EF_HAND_1"/>
    <property type="match status" value="2"/>
</dbReference>
<dbReference type="EMBL" id="VLTM01000018">
    <property type="protein sequence ID" value="KAA0164277.1"/>
    <property type="molecule type" value="Genomic_DNA"/>
</dbReference>
<accession>A0A5A8EME5</accession>
<gene>
    <name evidence="7" type="ORF">FNF27_00092</name>
    <name evidence="6" type="ORF">FNF28_02433</name>
    <name evidence="4" type="ORF">FNF29_03453</name>
    <name evidence="5" type="ORF">FNF31_02511</name>
</gene>
<evidence type="ECO:0000313" key="9">
    <source>
        <dbReference type="Proteomes" id="UP000323011"/>
    </source>
</evidence>
<dbReference type="SMART" id="SM00054">
    <property type="entry name" value="EFh"/>
    <property type="match status" value="2"/>
</dbReference>
<evidence type="ECO:0000259" key="3">
    <source>
        <dbReference type="PROSITE" id="PS50222"/>
    </source>
</evidence>
<dbReference type="InterPro" id="IPR011992">
    <property type="entry name" value="EF-hand-dom_pair"/>
</dbReference>
<proteinExistence type="predicted"/>
<keyword evidence="9" id="KW-1185">Reference proteome</keyword>
<dbReference type="AlphaFoldDB" id="A0A5A8EME5"/>
<dbReference type="Pfam" id="PF13499">
    <property type="entry name" value="EF-hand_7"/>
    <property type="match status" value="1"/>
</dbReference>
<evidence type="ECO:0000313" key="4">
    <source>
        <dbReference type="EMBL" id="KAA0152929.1"/>
    </source>
</evidence>
<sequence length="397" mass="44791">MAASGASVASFGDGTAVPEAELETLQAIFAEFDTDGSGAISTRELEHVFERLGRDPAEADAMLRDVDPDRSGLLTFQEFVDLLVSARGSSAPDGPDAKVLEFLRILEEYRIKCEGEGSYLEAERATNQLSTLRKQEERRVLRALKARHAAERQDVVIANNMQFAEFTSAWDKYLEEYDRMAEMYIKQMTERHRDKLRVFQESLNEEMARAPPKYSKELLDWRKREALLAKQKKYGEAQKVKRIADELELRERTKMDDDKLGVLKQRETRFRAQQDNELSALLKRIDARRREHLKQLEIDSKRLKQRNKNVIAVLESKQSVEFSKMKSKVKMDLQPRRIAAQAKRAQAAAAAGASGGHPGADESVSGGDPADFDAAASASMPRAPRWDEDHEARGGPP</sequence>
<feature type="region of interest" description="Disordered" evidence="2">
    <location>
        <begin position="338"/>
        <end position="397"/>
    </location>
</feature>
<dbReference type="PROSITE" id="PS50222">
    <property type="entry name" value="EF_HAND_2"/>
    <property type="match status" value="2"/>
</dbReference>
<dbReference type="Proteomes" id="UP000325113">
    <property type="component" value="Unassembled WGS sequence"/>
</dbReference>
<dbReference type="SUPFAM" id="SSF47473">
    <property type="entry name" value="EF-hand"/>
    <property type="match status" value="1"/>
</dbReference>
<dbReference type="EMBL" id="VLTN01000018">
    <property type="protein sequence ID" value="KAA0152929.1"/>
    <property type="molecule type" value="Genomic_DNA"/>
</dbReference>
<evidence type="ECO:0000313" key="7">
    <source>
        <dbReference type="EMBL" id="KAA0178238.1"/>
    </source>
</evidence>
<evidence type="ECO:0000256" key="2">
    <source>
        <dbReference type="SAM" id="MobiDB-lite"/>
    </source>
</evidence>
<dbReference type="PANTHER" id="PTHR47026">
    <property type="entry name" value="PIGMENTOSA GTPASE REGULATOR-LIKE PROTEIN, PUTATIVE-RELATED"/>
    <property type="match status" value="1"/>
</dbReference>
<dbReference type="Proteomes" id="UP000323011">
    <property type="component" value="Unassembled WGS sequence"/>
</dbReference>
<protein>
    <recommendedName>
        <fullName evidence="3">EF-hand domain-containing protein</fullName>
    </recommendedName>
</protein>
<evidence type="ECO:0000313" key="10">
    <source>
        <dbReference type="Proteomes" id="UP000324907"/>
    </source>
</evidence>
<feature type="domain" description="EF-hand" evidence="3">
    <location>
        <begin position="57"/>
        <end position="89"/>
    </location>
</feature>
<dbReference type="OrthoDB" id="8062037at2759"/>